<feature type="transmembrane region" description="Helical" evidence="7">
    <location>
        <begin position="12"/>
        <end position="29"/>
    </location>
</feature>
<dbReference type="Proteomes" id="UP000825367">
    <property type="component" value="Chromosome"/>
</dbReference>
<dbReference type="InterPro" id="IPR021368">
    <property type="entry name" value="T7SS_EccE"/>
</dbReference>
<sequence>MTHIPGPGAGRLTIIVLAVVSAVLTYPWRSNFDRWALGIAVAVVLVSLIWWRGRYLTTILWQRLRIMSSRKAIEVSSDDVRWMGSDAVTTVLLRVDDRGTELPLGVLTGYLDRFGLACDAVRVTTRRLGSSTTTWIGLTFSGARNLAALRARSAQIPLRQTAENAARRLAGNLRERGWKATLVDADDLPDLFADGARERWRSVSDARGFVTTYSVANPESALTGVGASDSPEVWTVVEIAGSSPRPKLRAGAAIRTEDPPNSSTPLPGLTLISGRQAIALAALHPLSGVRLV</sequence>
<protein>
    <submittedName>
        <fullName evidence="9">Type VII secretion protein EccE</fullName>
    </submittedName>
</protein>
<comment type="similarity">
    <text evidence="2">Belongs to the EccE family.</text>
</comment>
<reference evidence="9 10" key="1">
    <citation type="submission" date="2021-07" db="EMBL/GenBank/DDBJ databases">
        <title>Whole genome sequencing of non-tuberculosis mycobacteria type-strains.</title>
        <authorList>
            <person name="Igarashi Y."/>
            <person name="Osugi A."/>
            <person name="Mitarai S."/>
        </authorList>
    </citation>
    <scope>NUCLEOTIDE SEQUENCE [LARGE SCALE GENOMIC DNA]</scope>
    <source>
        <strain evidence="9 10">JCM 16370</strain>
    </source>
</reference>
<name>A0ABX8VHZ5_9MYCO</name>
<evidence type="ECO:0000313" key="10">
    <source>
        <dbReference type="Proteomes" id="UP000825367"/>
    </source>
</evidence>
<dbReference type="Pfam" id="PF11203">
    <property type="entry name" value="EccE"/>
    <property type="match status" value="1"/>
</dbReference>
<evidence type="ECO:0000259" key="8">
    <source>
        <dbReference type="Pfam" id="PF11203"/>
    </source>
</evidence>
<evidence type="ECO:0000256" key="2">
    <source>
        <dbReference type="ARBA" id="ARBA00007759"/>
    </source>
</evidence>
<feature type="domain" description="Type VII secretion system protein EccE" evidence="8">
    <location>
        <begin position="132"/>
        <end position="215"/>
    </location>
</feature>
<organism evidence="9 10">
    <name type="scientific">Mycolicibacterium pallens</name>
    <dbReference type="NCBI Taxonomy" id="370524"/>
    <lineage>
        <taxon>Bacteria</taxon>
        <taxon>Bacillati</taxon>
        <taxon>Actinomycetota</taxon>
        <taxon>Actinomycetes</taxon>
        <taxon>Mycobacteriales</taxon>
        <taxon>Mycobacteriaceae</taxon>
        <taxon>Mycolicibacterium</taxon>
    </lineage>
</organism>
<gene>
    <name evidence="9" type="primary">eccE</name>
    <name evidence="9" type="ORF">K0O64_02005</name>
</gene>
<keyword evidence="3" id="KW-1003">Cell membrane</keyword>
<evidence type="ECO:0000256" key="4">
    <source>
        <dbReference type="ARBA" id="ARBA00022692"/>
    </source>
</evidence>
<evidence type="ECO:0000256" key="7">
    <source>
        <dbReference type="SAM" id="Phobius"/>
    </source>
</evidence>
<dbReference type="EMBL" id="CP080333">
    <property type="protein sequence ID" value="QYL17380.1"/>
    <property type="molecule type" value="Genomic_DNA"/>
</dbReference>
<keyword evidence="6 7" id="KW-0472">Membrane</keyword>
<evidence type="ECO:0000256" key="5">
    <source>
        <dbReference type="ARBA" id="ARBA00022989"/>
    </source>
</evidence>
<dbReference type="NCBIfam" id="TIGR03923">
    <property type="entry name" value="T7SS_EccE"/>
    <property type="match status" value="1"/>
</dbReference>
<accession>A0ABX8VHZ5</accession>
<feature type="transmembrane region" description="Helical" evidence="7">
    <location>
        <begin position="35"/>
        <end position="53"/>
    </location>
</feature>
<dbReference type="RefSeq" id="WP_096309658.1">
    <property type="nucleotide sequence ID" value="NZ_BAAAVX010000004.1"/>
</dbReference>
<keyword evidence="5 7" id="KW-1133">Transmembrane helix</keyword>
<evidence type="ECO:0000256" key="6">
    <source>
        <dbReference type="ARBA" id="ARBA00023136"/>
    </source>
</evidence>
<comment type="subcellular location">
    <subcellularLocation>
        <location evidence="1">Cell membrane</location>
    </subcellularLocation>
</comment>
<keyword evidence="4 7" id="KW-0812">Transmembrane</keyword>
<proteinExistence type="inferred from homology"/>
<evidence type="ECO:0000256" key="3">
    <source>
        <dbReference type="ARBA" id="ARBA00022475"/>
    </source>
</evidence>
<keyword evidence="10" id="KW-1185">Reference proteome</keyword>
<evidence type="ECO:0000256" key="1">
    <source>
        <dbReference type="ARBA" id="ARBA00004236"/>
    </source>
</evidence>
<dbReference type="InterPro" id="IPR050051">
    <property type="entry name" value="EccE_dom"/>
</dbReference>
<evidence type="ECO:0000313" key="9">
    <source>
        <dbReference type="EMBL" id="QYL17380.1"/>
    </source>
</evidence>